<reference evidence="1" key="1">
    <citation type="submission" date="2020-01" db="EMBL/GenBank/DDBJ databases">
        <authorList>
            <person name="Meier V. D."/>
            <person name="Meier V D."/>
        </authorList>
    </citation>
    <scope>NUCLEOTIDE SEQUENCE</scope>
    <source>
        <strain evidence="1">HLG_WM_MAG_02</strain>
    </source>
</reference>
<gene>
    <name evidence="1" type="ORF">HELGO_WM40587</name>
</gene>
<proteinExistence type="predicted"/>
<protein>
    <recommendedName>
        <fullName evidence="2">Lipoprotein</fullName>
    </recommendedName>
</protein>
<evidence type="ECO:0000313" key="1">
    <source>
        <dbReference type="EMBL" id="CAA6813410.1"/>
    </source>
</evidence>
<dbReference type="AlphaFoldDB" id="A0A6S6SY18"/>
<dbReference type="EMBL" id="CACVAZ010000081">
    <property type="protein sequence ID" value="CAA6813410.1"/>
    <property type="molecule type" value="Genomic_DNA"/>
</dbReference>
<sequence length="118" mass="13845">MKKLSISILLPITILMSSGCSSHHDVVSVSNTHHYDQNFGLVENHVADRQIHEEMLAMHLPKEVDMPSNMNPEWTTELNKDPDAFYADEYVEEPEVITYKYKFDKKFYDHAEWRKFGL</sequence>
<accession>A0A6S6SY18</accession>
<name>A0A6S6SY18_9BACT</name>
<dbReference type="PROSITE" id="PS51257">
    <property type="entry name" value="PROKAR_LIPOPROTEIN"/>
    <property type="match status" value="1"/>
</dbReference>
<evidence type="ECO:0008006" key="2">
    <source>
        <dbReference type="Google" id="ProtNLM"/>
    </source>
</evidence>
<organism evidence="1">
    <name type="scientific">uncultured Sulfurovum sp</name>
    <dbReference type="NCBI Taxonomy" id="269237"/>
    <lineage>
        <taxon>Bacteria</taxon>
        <taxon>Pseudomonadati</taxon>
        <taxon>Campylobacterota</taxon>
        <taxon>Epsilonproteobacteria</taxon>
        <taxon>Campylobacterales</taxon>
        <taxon>Sulfurovaceae</taxon>
        <taxon>Sulfurovum</taxon>
        <taxon>environmental samples</taxon>
    </lineage>
</organism>